<dbReference type="Proteomes" id="UP000541444">
    <property type="component" value="Unassembled WGS sequence"/>
</dbReference>
<dbReference type="NCBIfam" id="TIGR00756">
    <property type="entry name" value="PPR"/>
    <property type="match status" value="9"/>
</dbReference>
<feature type="repeat" description="PPR" evidence="2">
    <location>
        <begin position="212"/>
        <end position="246"/>
    </location>
</feature>
<dbReference type="EMBL" id="JACGCM010000596">
    <property type="protein sequence ID" value="KAF6170256.1"/>
    <property type="molecule type" value="Genomic_DNA"/>
</dbReference>
<dbReference type="GO" id="GO:0003723">
    <property type="term" value="F:RNA binding"/>
    <property type="evidence" value="ECO:0007669"/>
    <property type="project" value="InterPro"/>
</dbReference>
<sequence length="851" mass="95655">MECSILPVSGKPHLPIHFKHHFSVNMNVKLSLNEAMSSLGNKVSSNTYISLLQSCIDSNSISHGRILHSQLSHVHNPNPFVATKLITMYTQCGSLDEAHKVFSQMKTQRNIFTWTALITGYTRAQKWDEILNLFFSMMADDELVPDSFLWPKILLACANFQDFKTAISCHSIIIRTGLASYVHLQNSILSMYAKCGDMVSARAIFDRMDNKNAVTWNSIIYGYCQTGNNQEAMRLFCTMQEQDVHPGLITWNTLIASYNQFGKCDVAMELMKKMETHGVAPDVFTWTSMISGFAQNNKRNQALQLFTEMLLLGVEPNGVTIASAVSVCASLKALERGKEIHALGVKIGSVENVLVGNALIDLYSKCGNLEDGRRVFDVVSEKDCFTWNSMIAGYALAGYCGKAYDLFKKMQESSVQPNVVTWNAMISGYIQKGDEDQAMDLFQKMENEGLIKRNTASWNSLIAGLEQNGDKDKALRIFRQMQCLSTKPNSITVLSVLPACANLLAAKKVKEIHACVFRRNLGTGLYIKNSLIDTYTKSGDMESARTLFEHLSSRDIVSWNTILAGYVLHGCPDTAIDLFDRMRLAGVKPNRGTFASIILAYSLAGMVEDGKRTLSIMSKDYQILPGLEHYSAMVDLLGRSGYLEEASEFIADMTIEPDSTVWDKLLTACRVHGDIRLAIRAAEHLMKLEPGNYIVYKLLLQLYDLGGRNEDASRLRKPKKRNWSGNSIGHSWLIAKNMVHSFMTGDRLDSTSEESRVAGPSDSREKQLSIEEEEKEKIAGVHSEKLAMSFALIDSPYTSQSIRIIKNMRICRDCHKTAKIISLKYRREIYLYDSKRLHHFKNGKCSCRDYW</sequence>
<dbReference type="PROSITE" id="PS51375">
    <property type="entry name" value="PPR"/>
    <property type="match status" value="9"/>
</dbReference>
<proteinExistence type="predicted"/>
<protein>
    <recommendedName>
        <fullName evidence="4">DYW domain-containing protein</fullName>
    </recommendedName>
</protein>
<reference evidence="5 6" key="1">
    <citation type="journal article" date="2020" name="IScience">
        <title>Genome Sequencing of the Endangered Kingdonia uniflora (Circaeasteraceae, Ranunculales) Reveals Potential Mechanisms of Evolutionary Specialization.</title>
        <authorList>
            <person name="Sun Y."/>
            <person name="Deng T."/>
            <person name="Zhang A."/>
            <person name="Moore M.J."/>
            <person name="Landis J.B."/>
            <person name="Lin N."/>
            <person name="Zhang H."/>
            <person name="Zhang X."/>
            <person name="Huang J."/>
            <person name="Zhang X."/>
            <person name="Sun H."/>
            <person name="Wang H."/>
        </authorList>
    </citation>
    <scope>NUCLEOTIDE SEQUENCE [LARGE SCALE GENOMIC DNA]</scope>
    <source>
        <strain evidence="5">TB1705</strain>
        <tissue evidence="5">Leaf</tissue>
    </source>
</reference>
<dbReference type="FunFam" id="1.25.40.10:FF:000393">
    <property type="entry name" value="Pentatricopeptide repeat-containing protein At1g20230"/>
    <property type="match status" value="1"/>
</dbReference>
<dbReference type="InterPro" id="IPR032867">
    <property type="entry name" value="DYW_dom"/>
</dbReference>
<dbReference type="InterPro" id="IPR011990">
    <property type="entry name" value="TPR-like_helical_dom_sf"/>
</dbReference>
<dbReference type="FunFam" id="1.25.40.10:FF:000158">
    <property type="entry name" value="pentatricopeptide repeat-containing protein At2g33680"/>
    <property type="match status" value="1"/>
</dbReference>
<feature type="repeat" description="PPR" evidence="2">
    <location>
        <begin position="555"/>
        <end position="589"/>
    </location>
</feature>
<feature type="repeat" description="PPR" evidence="2">
    <location>
        <begin position="383"/>
        <end position="417"/>
    </location>
</feature>
<dbReference type="InterPro" id="IPR046960">
    <property type="entry name" value="PPR_At4g14850-like_plant"/>
</dbReference>
<feature type="repeat" description="PPR" evidence="2">
    <location>
        <begin position="454"/>
        <end position="488"/>
    </location>
</feature>
<organism evidence="5 6">
    <name type="scientific">Kingdonia uniflora</name>
    <dbReference type="NCBI Taxonomy" id="39325"/>
    <lineage>
        <taxon>Eukaryota</taxon>
        <taxon>Viridiplantae</taxon>
        <taxon>Streptophyta</taxon>
        <taxon>Embryophyta</taxon>
        <taxon>Tracheophyta</taxon>
        <taxon>Spermatophyta</taxon>
        <taxon>Magnoliopsida</taxon>
        <taxon>Ranunculales</taxon>
        <taxon>Circaeasteraceae</taxon>
        <taxon>Kingdonia</taxon>
    </lineage>
</organism>
<dbReference type="Pfam" id="PF01535">
    <property type="entry name" value="PPR"/>
    <property type="match status" value="7"/>
</dbReference>
<dbReference type="FunFam" id="1.25.40.10:FF:000381">
    <property type="entry name" value="Pentatricopeptide repeat-containing protein"/>
    <property type="match status" value="1"/>
</dbReference>
<evidence type="ECO:0000256" key="1">
    <source>
        <dbReference type="ARBA" id="ARBA00022737"/>
    </source>
</evidence>
<evidence type="ECO:0000256" key="3">
    <source>
        <dbReference type="SAM" id="MobiDB-lite"/>
    </source>
</evidence>
<feature type="repeat" description="PPR" evidence="2">
    <location>
        <begin position="418"/>
        <end position="452"/>
    </location>
</feature>
<evidence type="ECO:0000313" key="6">
    <source>
        <dbReference type="Proteomes" id="UP000541444"/>
    </source>
</evidence>
<dbReference type="OrthoDB" id="185373at2759"/>
<accession>A0A7J7NSV0</accession>
<keyword evidence="1" id="KW-0677">Repeat</keyword>
<evidence type="ECO:0000256" key="2">
    <source>
        <dbReference type="PROSITE-ProRule" id="PRU00708"/>
    </source>
</evidence>
<dbReference type="Pfam" id="PF13041">
    <property type="entry name" value="PPR_2"/>
    <property type="match status" value="4"/>
</dbReference>
<feature type="domain" description="DYW" evidence="4">
    <location>
        <begin position="769"/>
        <end position="851"/>
    </location>
</feature>
<feature type="repeat" description="PPR" evidence="2">
    <location>
        <begin position="247"/>
        <end position="281"/>
    </location>
</feature>
<feature type="region of interest" description="Disordered" evidence="3">
    <location>
        <begin position="750"/>
        <end position="771"/>
    </location>
</feature>
<dbReference type="InterPro" id="IPR002885">
    <property type="entry name" value="PPR_rpt"/>
</dbReference>
<feature type="repeat" description="PPR" evidence="2">
    <location>
        <begin position="110"/>
        <end position="145"/>
    </location>
</feature>
<dbReference type="GO" id="GO:0009451">
    <property type="term" value="P:RNA modification"/>
    <property type="evidence" value="ECO:0007669"/>
    <property type="project" value="InterPro"/>
</dbReference>
<dbReference type="Pfam" id="PF14432">
    <property type="entry name" value="DYW_deaminase"/>
    <property type="match status" value="1"/>
</dbReference>
<feature type="repeat" description="PPR" evidence="2">
    <location>
        <begin position="78"/>
        <end position="108"/>
    </location>
</feature>
<dbReference type="Gene3D" id="1.25.40.10">
    <property type="entry name" value="Tetratricopeptide repeat domain"/>
    <property type="match status" value="4"/>
</dbReference>
<dbReference type="GO" id="GO:0099402">
    <property type="term" value="P:plant organ development"/>
    <property type="evidence" value="ECO:0007669"/>
    <property type="project" value="UniProtKB-ARBA"/>
</dbReference>
<comment type="caution">
    <text evidence="5">The sequence shown here is derived from an EMBL/GenBank/DDBJ whole genome shotgun (WGS) entry which is preliminary data.</text>
</comment>
<feature type="repeat" description="PPR" evidence="2">
    <location>
        <begin position="282"/>
        <end position="316"/>
    </location>
</feature>
<evidence type="ECO:0000259" key="4">
    <source>
        <dbReference type="Pfam" id="PF14432"/>
    </source>
</evidence>
<dbReference type="AlphaFoldDB" id="A0A7J7NSV0"/>
<evidence type="ECO:0000313" key="5">
    <source>
        <dbReference type="EMBL" id="KAF6170256.1"/>
    </source>
</evidence>
<dbReference type="SUPFAM" id="SSF81901">
    <property type="entry name" value="HCP-like"/>
    <property type="match status" value="1"/>
</dbReference>
<dbReference type="GO" id="GO:0008270">
    <property type="term" value="F:zinc ion binding"/>
    <property type="evidence" value="ECO:0007669"/>
    <property type="project" value="InterPro"/>
</dbReference>
<gene>
    <name evidence="5" type="ORF">GIB67_013231</name>
</gene>
<keyword evidence="6" id="KW-1185">Reference proteome</keyword>
<name>A0A7J7NSV0_9MAGN</name>
<dbReference type="PANTHER" id="PTHR47926">
    <property type="entry name" value="PENTATRICOPEPTIDE REPEAT-CONTAINING PROTEIN"/>
    <property type="match status" value="1"/>
</dbReference>